<feature type="domain" description="Mur ligase C-terminal" evidence="10">
    <location>
        <begin position="278"/>
        <end position="402"/>
    </location>
</feature>
<dbReference type="PANTHER" id="PTHR11136">
    <property type="entry name" value="FOLYLPOLYGLUTAMATE SYNTHASE-RELATED"/>
    <property type="match status" value="1"/>
</dbReference>
<reference evidence="12 13" key="2">
    <citation type="submission" date="2020-03" db="EMBL/GenBank/DDBJ databases">
        <authorList>
            <person name="Ichikawa N."/>
            <person name="Kimura A."/>
            <person name="Kitahashi Y."/>
            <person name="Uohara A."/>
        </authorList>
    </citation>
    <scope>NUCLEOTIDE SEQUENCE [LARGE SCALE GENOMIC DNA]</scope>
    <source>
        <strain evidence="12 13">NBRC 108638</strain>
    </source>
</reference>
<evidence type="ECO:0000259" key="10">
    <source>
        <dbReference type="Pfam" id="PF02875"/>
    </source>
</evidence>
<dbReference type="InterPro" id="IPR036615">
    <property type="entry name" value="Mur_ligase_C_dom_sf"/>
</dbReference>
<dbReference type="Gene3D" id="3.90.190.20">
    <property type="entry name" value="Mur ligase, C-terminal domain"/>
    <property type="match status" value="1"/>
</dbReference>
<dbReference type="GO" id="GO:0005829">
    <property type="term" value="C:cytosol"/>
    <property type="evidence" value="ECO:0007669"/>
    <property type="project" value="TreeGrafter"/>
</dbReference>
<evidence type="ECO:0000256" key="2">
    <source>
        <dbReference type="ARBA" id="ARBA00013025"/>
    </source>
</evidence>
<evidence type="ECO:0000259" key="11">
    <source>
        <dbReference type="Pfam" id="PF08245"/>
    </source>
</evidence>
<dbReference type="NCBIfam" id="TIGR01499">
    <property type="entry name" value="folC"/>
    <property type="match status" value="1"/>
</dbReference>
<dbReference type="PANTHER" id="PTHR11136:SF0">
    <property type="entry name" value="DIHYDROFOLATE SYNTHETASE-RELATED"/>
    <property type="match status" value="1"/>
</dbReference>
<accession>A0A6V8L0J9</accession>
<gene>
    <name evidence="12" type="primary">folC</name>
    <name evidence="12" type="ORF">Prum_012380</name>
</gene>
<proteinExistence type="inferred from homology"/>
<dbReference type="SUPFAM" id="SSF53244">
    <property type="entry name" value="MurD-like peptide ligases, peptide-binding domain"/>
    <property type="match status" value="1"/>
</dbReference>
<keyword evidence="6" id="KW-0067">ATP-binding</keyword>
<dbReference type="EMBL" id="BLPG01000001">
    <property type="protein sequence ID" value="GFJ87596.1"/>
    <property type="molecule type" value="Genomic_DNA"/>
</dbReference>
<evidence type="ECO:0000256" key="7">
    <source>
        <dbReference type="ARBA" id="ARBA00022842"/>
    </source>
</evidence>
<dbReference type="InterPro" id="IPR001645">
    <property type="entry name" value="Folylpolyglutamate_synth"/>
</dbReference>
<dbReference type="Pfam" id="PF08245">
    <property type="entry name" value="Mur_ligase_M"/>
    <property type="match status" value="1"/>
</dbReference>
<dbReference type="EC" id="6.3.2.17" evidence="2"/>
<keyword evidence="3" id="KW-0436">Ligase</keyword>
<comment type="caution">
    <text evidence="12">The sequence shown here is derived from an EMBL/GenBank/DDBJ whole genome shotgun (WGS) entry which is preliminary data.</text>
</comment>
<keyword evidence="7" id="KW-0460">Magnesium</keyword>
<name>A0A6V8L0J9_9ACTN</name>
<evidence type="ECO:0000313" key="12">
    <source>
        <dbReference type="EMBL" id="GFJ87596.1"/>
    </source>
</evidence>
<comment type="catalytic activity">
    <reaction evidence="9">
        <text>(6S)-5,6,7,8-tetrahydrofolyl-(gamma-L-Glu)(n) + L-glutamate + ATP = (6S)-5,6,7,8-tetrahydrofolyl-(gamma-L-Glu)(n+1) + ADP + phosphate + H(+)</text>
        <dbReference type="Rhea" id="RHEA:10580"/>
        <dbReference type="Rhea" id="RHEA-COMP:14738"/>
        <dbReference type="Rhea" id="RHEA-COMP:14740"/>
        <dbReference type="ChEBI" id="CHEBI:15378"/>
        <dbReference type="ChEBI" id="CHEBI:29985"/>
        <dbReference type="ChEBI" id="CHEBI:30616"/>
        <dbReference type="ChEBI" id="CHEBI:43474"/>
        <dbReference type="ChEBI" id="CHEBI:141005"/>
        <dbReference type="ChEBI" id="CHEBI:456216"/>
        <dbReference type="EC" id="6.3.2.17"/>
    </reaction>
</comment>
<reference evidence="12 13" key="1">
    <citation type="submission" date="2020-03" db="EMBL/GenBank/DDBJ databases">
        <title>Whole genome shotgun sequence of Phytohabitans rumicis NBRC 108638.</title>
        <authorList>
            <person name="Komaki H."/>
            <person name="Tamura T."/>
        </authorList>
    </citation>
    <scope>NUCLEOTIDE SEQUENCE [LARGE SCALE GENOMIC DNA]</scope>
    <source>
        <strain evidence="12 13">NBRC 108638</strain>
    </source>
</reference>
<keyword evidence="4" id="KW-0479">Metal-binding</keyword>
<dbReference type="InterPro" id="IPR036565">
    <property type="entry name" value="Mur-like_cat_sf"/>
</dbReference>
<evidence type="ECO:0000256" key="8">
    <source>
        <dbReference type="ARBA" id="ARBA00030592"/>
    </source>
</evidence>
<evidence type="ECO:0000256" key="5">
    <source>
        <dbReference type="ARBA" id="ARBA00022741"/>
    </source>
</evidence>
<keyword evidence="13" id="KW-1185">Reference proteome</keyword>
<evidence type="ECO:0000256" key="3">
    <source>
        <dbReference type="ARBA" id="ARBA00022598"/>
    </source>
</evidence>
<dbReference type="AlphaFoldDB" id="A0A6V8L0J9"/>
<dbReference type="GO" id="GO:0005524">
    <property type="term" value="F:ATP binding"/>
    <property type="evidence" value="ECO:0007669"/>
    <property type="project" value="UniProtKB-KW"/>
</dbReference>
<dbReference type="Proteomes" id="UP000482960">
    <property type="component" value="Unassembled WGS sequence"/>
</dbReference>
<sequence>MVDALADVERLLSSFMIRPSKGAVPRASLRFRRLLDVVGSPQDSLTAIHVAGTSGKTSICYYLRSLLWLAGWTPGLTVSPHVVAVNDRIQIGDGPVEADDMLQNLGIFLGQLPRDVRNTITYLDLMMAFAWWMFARAKVDCAVVEVGVGGLHDRTNFLAATGKVCVIGDIGLDHVGVLGHSLAEIAVHKAGIIKRGCHVVALEQHPVAMSVISSAAATRDATVEYVDGAGSAPAGLPAFQRRNWALATAAYRHMASVHRLPKLSPGTLASVALDQPPGRMERWQLGGRELVLDGAHNPQKMGALRRHLTSSSRARRNIVANMVQSTGGRIADTCAELAQFGDHVIVPSFQSTPVPVKRSVSATEFANIALSKGVPSAEPVEDTEEALCRALDASAPVVVTGSLYLVSQARNVLMRWGASLATRDRSPVHSAVSGDRIRSTPVLR</sequence>
<evidence type="ECO:0000256" key="1">
    <source>
        <dbReference type="ARBA" id="ARBA00008276"/>
    </source>
</evidence>
<feature type="domain" description="Mur ligase central" evidence="11">
    <location>
        <begin position="50"/>
        <end position="195"/>
    </location>
</feature>
<protein>
    <recommendedName>
        <fullName evidence="2">tetrahydrofolate synthase</fullName>
        <ecNumber evidence="2">6.3.2.17</ecNumber>
    </recommendedName>
    <alternativeName>
        <fullName evidence="8">Tetrahydrofolylpolyglutamate synthase</fullName>
    </alternativeName>
</protein>
<dbReference type="GO" id="GO:0004326">
    <property type="term" value="F:tetrahydrofolylpolyglutamate synthase activity"/>
    <property type="evidence" value="ECO:0007669"/>
    <property type="project" value="UniProtKB-EC"/>
</dbReference>
<evidence type="ECO:0000313" key="13">
    <source>
        <dbReference type="Proteomes" id="UP000482960"/>
    </source>
</evidence>
<organism evidence="12 13">
    <name type="scientific">Phytohabitans rumicis</name>
    <dbReference type="NCBI Taxonomy" id="1076125"/>
    <lineage>
        <taxon>Bacteria</taxon>
        <taxon>Bacillati</taxon>
        <taxon>Actinomycetota</taxon>
        <taxon>Actinomycetes</taxon>
        <taxon>Micromonosporales</taxon>
        <taxon>Micromonosporaceae</taxon>
    </lineage>
</organism>
<evidence type="ECO:0000256" key="9">
    <source>
        <dbReference type="ARBA" id="ARBA00047493"/>
    </source>
</evidence>
<evidence type="ECO:0000256" key="4">
    <source>
        <dbReference type="ARBA" id="ARBA00022723"/>
    </source>
</evidence>
<dbReference type="Pfam" id="PF02875">
    <property type="entry name" value="Mur_ligase_C"/>
    <property type="match status" value="1"/>
</dbReference>
<dbReference type="Gene3D" id="3.40.1190.10">
    <property type="entry name" value="Mur-like, catalytic domain"/>
    <property type="match status" value="1"/>
</dbReference>
<dbReference type="InterPro" id="IPR013221">
    <property type="entry name" value="Mur_ligase_cen"/>
</dbReference>
<dbReference type="SUPFAM" id="SSF53623">
    <property type="entry name" value="MurD-like peptide ligases, catalytic domain"/>
    <property type="match status" value="1"/>
</dbReference>
<dbReference type="GO" id="GO:0008841">
    <property type="term" value="F:dihydrofolate synthase activity"/>
    <property type="evidence" value="ECO:0007669"/>
    <property type="project" value="TreeGrafter"/>
</dbReference>
<dbReference type="InterPro" id="IPR004101">
    <property type="entry name" value="Mur_ligase_C"/>
</dbReference>
<dbReference type="GO" id="GO:0046872">
    <property type="term" value="F:metal ion binding"/>
    <property type="evidence" value="ECO:0007669"/>
    <property type="project" value="UniProtKB-KW"/>
</dbReference>
<keyword evidence="5" id="KW-0547">Nucleotide-binding</keyword>
<evidence type="ECO:0000256" key="6">
    <source>
        <dbReference type="ARBA" id="ARBA00022840"/>
    </source>
</evidence>
<comment type="similarity">
    <text evidence="1">Belongs to the folylpolyglutamate synthase family.</text>
</comment>